<feature type="compositionally biased region" description="Polar residues" evidence="1">
    <location>
        <begin position="512"/>
        <end position="526"/>
    </location>
</feature>
<evidence type="ECO:0008006" key="4">
    <source>
        <dbReference type="Google" id="ProtNLM"/>
    </source>
</evidence>
<evidence type="ECO:0000313" key="2">
    <source>
        <dbReference type="EMBL" id="RPB02267.1"/>
    </source>
</evidence>
<dbReference type="OrthoDB" id="5328442at2759"/>
<organism evidence="2 3">
    <name type="scientific">Choiromyces venosus 120613-1</name>
    <dbReference type="NCBI Taxonomy" id="1336337"/>
    <lineage>
        <taxon>Eukaryota</taxon>
        <taxon>Fungi</taxon>
        <taxon>Dikarya</taxon>
        <taxon>Ascomycota</taxon>
        <taxon>Pezizomycotina</taxon>
        <taxon>Pezizomycetes</taxon>
        <taxon>Pezizales</taxon>
        <taxon>Tuberaceae</taxon>
        <taxon>Choiromyces</taxon>
    </lineage>
</organism>
<feature type="region of interest" description="Disordered" evidence="1">
    <location>
        <begin position="284"/>
        <end position="473"/>
    </location>
</feature>
<feature type="compositionally biased region" description="Low complexity" evidence="1">
    <location>
        <begin position="527"/>
        <end position="543"/>
    </location>
</feature>
<feature type="compositionally biased region" description="Low complexity" evidence="1">
    <location>
        <begin position="334"/>
        <end position="344"/>
    </location>
</feature>
<feature type="compositionally biased region" description="Basic and acidic residues" evidence="1">
    <location>
        <begin position="424"/>
        <end position="434"/>
    </location>
</feature>
<reference evidence="2 3" key="1">
    <citation type="journal article" date="2018" name="Nat. Ecol. Evol.">
        <title>Pezizomycetes genomes reveal the molecular basis of ectomycorrhizal truffle lifestyle.</title>
        <authorList>
            <person name="Murat C."/>
            <person name="Payen T."/>
            <person name="Noel B."/>
            <person name="Kuo A."/>
            <person name="Morin E."/>
            <person name="Chen J."/>
            <person name="Kohler A."/>
            <person name="Krizsan K."/>
            <person name="Balestrini R."/>
            <person name="Da Silva C."/>
            <person name="Montanini B."/>
            <person name="Hainaut M."/>
            <person name="Levati E."/>
            <person name="Barry K.W."/>
            <person name="Belfiori B."/>
            <person name="Cichocki N."/>
            <person name="Clum A."/>
            <person name="Dockter R.B."/>
            <person name="Fauchery L."/>
            <person name="Guy J."/>
            <person name="Iotti M."/>
            <person name="Le Tacon F."/>
            <person name="Lindquist E.A."/>
            <person name="Lipzen A."/>
            <person name="Malagnac F."/>
            <person name="Mello A."/>
            <person name="Molinier V."/>
            <person name="Miyauchi S."/>
            <person name="Poulain J."/>
            <person name="Riccioni C."/>
            <person name="Rubini A."/>
            <person name="Sitrit Y."/>
            <person name="Splivallo R."/>
            <person name="Traeger S."/>
            <person name="Wang M."/>
            <person name="Zifcakova L."/>
            <person name="Wipf D."/>
            <person name="Zambonelli A."/>
            <person name="Paolocci F."/>
            <person name="Nowrousian M."/>
            <person name="Ottonello S."/>
            <person name="Baldrian P."/>
            <person name="Spatafora J.W."/>
            <person name="Henrissat B."/>
            <person name="Nagy L.G."/>
            <person name="Aury J.M."/>
            <person name="Wincker P."/>
            <person name="Grigoriev I.V."/>
            <person name="Bonfante P."/>
            <person name="Martin F.M."/>
        </authorList>
    </citation>
    <scope>NUCLEOTIDE SEQUENCE [LARGE SCALE GENOMIC DNA]</scope>
    <source>
        <strain evidence="2 3">120613-1</strain>
    </source>
</reference>
<name>A0A3N4JVP7_9PEZI</name>
<feature type="compositionally biased region" description="Basic and acidic residues" evidence="1">
    <location>
        <begin position="358"/>
        <end position="378"/>
    </location>
</feature>
<dbReference type="EMBL" id="ML120368">
    <property type="protein sequence ID" value="RPB02267.1"/>
    <property type="molecule type" value="Genomic_DNA"/>
</dbReference>
<feature type="compositionally biased region" description="Basic and acidic residues" evidence="1">
    <location>
        <begin position="300"/>
        <end position="332"/>
    </location>
</feature>
<feature type="compositionally biased region" description="Low complexity" evidence="1">
    <location>
        <begin position="597"/>
        <end position="616"/>
    </location>
</feature>
<proteinExistence type="predicted"/>
<evidence type="ECO:0000256" key="1">
    <source>
        <dbReference type="SAM" id="MobiDB-lite"/>
    </source>
</evidence>
<sequence length="683" mass="77055">MALRPTRPSWLFEEHQLEAFIEQNNPTISLSTLRASRNDCKLVDSVLKQILSEQKIQTTPGEFEMYWAKTHLALDLQSILKRWCGIGWDRTWEGSALRNLCPEVPKQQEDRNMDDAATTIATITPTATAVEQKIRLPKSESTSPRFSSTNNFVARRQNSYSGWTPCNGPEIQSLEAENAAAAVVSPRVYPIPVQPTTKRPFEDSEDYQIRRVSKSKSVNFGDRTQFICPYHAQNTNEHPDCANKSFPNPRKLKEHVWRWLKPFKCPTCGEGFGREKTRAIHCDQRKTKCKKMPSTYEGSAEQRRDQKIESAKSTKEMIEIFEEYEREKHIPRDSNSSPSSINSHNQDKNSNNDDDSASDEHHHQQAGEYRDTQDDRSSSPESQNASNASVSDGDSDHGDNNYTTTKSNHTFTQRQQVSSAMMSKEVDMQIDVRRNSTNNKEQEQADEEEDEDEDEVGLGLNPRHGFDHLNSNNAQQSLSQDSFQYHALPQASREEDDDESRTLYLYPHHHQQISPILRTSPSAMDFTTTTTNPNTSNNNTATTPILSPVGTIPTNILLNVPEIVVTDAEPQLKSPTIISTRSSDANPYAQQQTVYYPNPTSSCPSSPSSPHGLYHQNHQHHLHHHDPQNFRGEDDEEDGSQNAENPPYVMNSRGMGGQAFASAPFISAGYGSIPSMAFRINFG</sequence>
<feature type="region of interest" description="Disordered" evidence="1">
    <location>
        <begin position="512"/>
        <end position="546"/>
    </location>
</feature>
<dbReference type="AlphaFoldDB" id="A0A3N4JVP7"/>
<evidence type="ECO:0000313" key="3">
    <source>
        <dbReference type="Proteomes" id="UP000276215"/>
    </source>
</evidence>
<feature type="compositionally biased region" description="Polar residues" evidence="1">
    <location>
        <begin position="379"/>
        <end position="392"/>
    </location>
</feature>
<feature type="compositionally biased region" description="Acidic residues" evidence="1">
    <location>
        <begin position="444"/>
        <end position="456"/>
    </location>
</feature>
<accession>A0A3N4JVP7</accession>
<keyword evidence="3" id="KW-1185">Reference proteome</keyword>
<feature type="compositionally biased region" description="Polar residues" evidence="1">
    <location>
        <begin position="400"/>
        <end position="421"/>
    </location>
</feature>
<gene>
    <name evidence="2" type="ORF">L873DRAFT_1826699</name>
</gene>
<protein>
    <recommendedName>
        <fullName evidence="4">C2H2-type domain-containing protein</fullName>
    </recommendedName>
</protein>
<feature type="region of interest" description="Disordered" evidence="1">
    <location>
        <begin position="594"/>
        <end position="649"/>
    </location>
</feature>
<dbReference type="Proteomes" id="UP000276215">
    <property type="component" value="Unassembled WGS sequence"/>
</dbReference>